<accession>A0A0M3HQH7</accession>
<name>A0A0M3HQH7_ASCLU</name>
<dbReference type="AlphaFoldDB" id="A0A0M3HQH7"/>
<dbReference type="WBParaSite" id="ALUE_0000436101-mRNA-1">
    <property type="protein sequence ID" value="ALUE_0000436101-mRNA-1"/>
    <property type="gene ID" value="ALUE_0000436101"/>
</dbReference>
<dbReference type="Proteomes" id="UP000036681">
    <property type="component" value="Unplaced"/>
</dbReference>
<evidence type="ECO:0000313" key="1">
    <source>
        <dbReference type="Proteomes" id="UP000036681"/>
    </source>
</evidence>
<keyword evidence="1" id="KW-1185">Reference proteome</keyword>
<sequence>MPQTNARPDCGRLERTPWLECVRPKCARPEYARLSSSSQEQVVDQTKPKWTCNVACSVRNPATEGRINKTWK</sequence>
<protein>
    <submittedName>
        <fullName evidence="2">Uncharacterized protein</fullName>
    </submittedName>
</protein>
<organism evidence="1 2">
    <name type="scientific">Ascaris lumbricoides</name>
    <name type="common">Giant roundworm</name>
    <dbReference type="NCBI Taxonomy" id="6252"/>
    <lineage>
        <taxon>Eukaryota</taxon>
        <taxon>Metazoa</taxon>
        <taxon>Ecdysozoa</taxon>
        <taxon>Nematoda</taxon>
        <taxon>Chromadorea</taxon>
        <taxon>Rhabditida</taxon>
        <taxon>Spirurina</taxon>
        <taxon>Ascaridomorpha</taxon>
        <taxon>Ascaridoidea</taxon>
        <taxon>Ascarididae</taxon>
        <taxon>Ascaris</taxon>
    </lineage>
</organism>
<evidence type="ECO:0000313" key="2">
    <source>
        <dbReference type="WBParaSite" id="ALUE_0000436101-mRNA-1"/>
    </source>
</evidence>
<proteinExistence type="predicted"/>
<reference evidence="2" key="1">
    <citation type="submission" date="2017-02" db="UniProtKB">
        <authorList>
            <consortium name="WormBaseParasite"/>
        </authorList>
    </citation>
    <scope>IDENTIFICATION</scope>
</reference>